<evidence type="ECO:0000313" key="3">
    <source>
        <dbReference type="Proteomes" id="UP000248897"/>
    </source>
</evidence>
<dbReference type="AlphaFoldDB" id="A0A2X4UW15"/>
<protein>
    <submittedName>
        <fullName evidence="2">Acetoin catabolism regulatory protein</fullName>
    </submittedName>
</protein>
<gene>
    <name evidence="2" type="primary">acoR_3</name>
    <name evidence="2" type="ORF">NCTC12961_03848</name>
</gene>
<dbReference type="Proteomes" id="UP000248897">
    <property type="component" value="Chromosome 1"/>
</dbReference>
<dbReference type="EMBL" id="LS483469">
    <property type="protein sequence ID" value="SQI43001.1"/>
    <property type="molecule type" value="Genomic_DNA"/>
</dbReference>
<proteinExistence type="predicted"/>
<sequence length="145" mass="16450">MNQSQREHIATVMASLSNKAHLLAPRLHEQTIRDSWQRCVEHHGLDPSRMQEARILPWHELREHRQEMEEFRHIAHHGLTVLYQQIAAAGYVVLLTDARGITVDYLGTPMRKSACVVPGCSSGRSGQKPAQAPAPWAPRWPPAKR</sequence>
<dbReference type="InterPro" id="IPR029016">
    <property type="entry name" value="GAF-like_dom_sf"/>
</dbReference>
<feature type="region of interest" description="Disordered" evidence="1">
    <location>
        <begin position="120"/>
        <end position="145"/>
    </location>
</feature>
<accession>A0A2X4UW15</accession>
<name>A0A2X4UW15_SERPL</name>
<reference evidence="2 3" key="1">
    <citation type="submission" date="2018-06" db="EMBL/GenBank/DDBJ databases">
        <authorList>
            <consortium name="Pathogen Informatics"/>
            <person name="Doyle S."/>
        </authorList>
    </citation>
    <scope>NUCLEOTIDE SEQUENCE [LARGE SCALE GENOMIC DNA]</scope>
    <source>
        <strain evidence="2 3">NCTC12961</strain>
    </source>
</reference>
<dbReference type="Gene3D" id="3.30.450.40">
    <property type="match status" value="1"/>
</dbReference>
<feature type="compositionally biased region" description="Pro residues" evidence="1">
    <location>
        <begin position="135"/>
        <end position="145"/>
    </location>
</feature>
<evidence type="ECO:0000313" key="2">
    <source>
        <dbReference type="EMBL" id="SQI43001.1"/>
    </source>
</evidence>
<organism evidence="2 3">
    <name type="scientific">Serratia plymuthica</name>
    <dbReference type="NCBI Taxonomy" id="82996"/>
    <lineage>
        <taxon>Bacteria</taxon>
        <taxon>Pseudomonadati</taxon>
        <taxon>Pseudomonadota</taxon>
        <taxon>Gammaproteobacteria</taxon>
        <taxon>Enterobacterales</taxon>
        <taxon>Yersiniaceae</taxon>
        <taxon>Serratia</taxon>
    </lineage>
</organism>
<evidence type="ECO:0000256" key="1">
    <source>
        <dbReference type="SAM" id="MobiDB-lite"/>
    </source>
</evidence>